<dbReference type="PANTHER" id="PTHR10682">
    <property type="entry name" value="POLY A POLYMERASE"/>
    <property type="match status" value="1"/>
</dbReference>
<evidence type="ECO:0000259" key="13">
    <source>
        <dbReference type="Pfam" id="PF04928"/>
    </source>
</evidence>
<comment type="catalytic activity">
    <reaction evidence="10">
        <text>RNA(n) + ATP = RNA(n)-3'-adenine ribonucleotide + diphosphate</text>
        <dbReference type="Rhea" id="RHEA:11332"/>
        <dbReference type="Rhea" id="RHEA-COMP:14527"/>
        <dbReference type="Rhea" id="RHEA-COMP:17347"/>
        <dbReference type="ChEBI" id="CHEBI:30616"/>
        <dbReference type="ChEBI" id="CHEBI:33019"/>
        <dbReference type="ChEBI" id="CHEBI:140395"/>
        <dbReference type="ChEBI" id="CHEBI:173115"/>
        <dbReference type="EC" id="2.7.7.19"/>
    </reaction>
</comment>
<dbReference type="InterPro" id="IPR007010">
    <property type="entry name" value="PolA_pol_RNA-bd_dom"/>
</dbReference>
<feature type="compositionally biased region" description="Basic residues" evidence="11">
    <location>
        <begin position="236"/>
        <end position="245"/>
    </location>
</feature>
<feature type="domain" description="Poly(A) polymerase RNA-binding" evidence="12">
    <location>
        <begin position="54"/>
        <end position="238"/>
    </location>
</feature>
<evidence type="ECO:0000256" key="8">
    <source>
        <dbReference type="ARBA" id="ARBA00023211"/>
    </source>
</evidence>
<accession>A0A9W6T2X7</accession>
<keyword evidence="6" id="KW-0547">Nucleotide-binding</keyword>
<dbReference type="FunFam" id="3.30.70.590:FF:000003">
    <property type="entry name" value="Poly(A) polymerase"/>
    <property type="match status" value="1"/>
</dbReference>
<dbReference type="GO" id="GO:0003723">
    <property type="term" value="F:RNA binding"/>
    <property type="evidence" value="ECO:0007669"/>
    <property type="project" value="InterPro"/>
</dbReference>
<dbReference type="GO" id="GO:0006397">
    <property type="term" value="P:mRNA processing"/>
    <property type="evidence" value="ECO:0007669"/>
    <property type="project" value="UniProtKB-KW"/>
</dbReference>
<dbReference type="InterPro" id="IPR007012">
    <property type="entry name" value="PolA_pol_cen_dom"/>
</dbReference>
<dbReference type="Gene3D" id="1.10.1410.10">
    <property type="match status" value="1"/>
</dbReference>
<keyword evidence="4" id="KW-0507">mRNA processing</keyword>
<feature type="compositionally biased region" description="Polar residues" evidence="11">
    <location>
        <begin position="258"/>
        <end position="276"/>
    </location>
</feature>
<name>A0A9W6T2X7_AMBMO</name>
<evidence type="ECO:0000256" key="9">
    <source>
        <dbReference type="ARBA" id="ARBA00023242"/>
    </source>
</evidence>
<dbReference type="PANTHER" id="PTHR10682:SF10">
    <property type="entry name" value="POLYNUCLEOTIDE ADENYLYLTRANSFERASE"/>
    <property type="match status" value="1"/>
</dbReference>
<protein>
    <recommendedName>
        <fullName evidence="3">polynucleotide adenylyltransferase</fullName>
        <ecNumber evidence="3">2.7.7.19</ecNumber>
    </recommendedName>
</protein>
<dbReference type="GO" id="GO:0005524">
    <property type="term" value="F:ATP binding"/>
    <property type="evidence" value="ECO:0007669"/>
    <property type="project" value="UniProtKB-KW"/>
</dbReference>
<dbReference type="EMBL" id="BSXU01009992">
    <property type="protein sequence ID" value="GME70482.1"/>
    <property type="molecule type" value="Genomic_DNA"/>
</dbReference>
<evidence type="ECO:0000256" key="2">
    <source>
        <dbReference type="ARBA" id="ARBA00010912"/>
    </source>
</evidence>
<dbReference type="InterPro" id="IPR011068">
    <property type="entry name" value="NuclTrfase_I-like_C"/>
</dbReference>
<organism evidence="14 15">
    <name type="scientific">Ambrosiozyma monospora</name>
    <name type="common">Yeast</name>
    <name type="synonym">Endomycopsis monosporus</name>
    <dbReference type="NCBI Taxonomy" id="43982"/>
    <lineage>
        <taxon>Eukaryota</taxon>
        <taxon>Fungi</taxon>
        <taxon>Dikarya</taxon>
        <taxon>Ascomycota</taxon>
        <taxon>Saccharomycotina</taxon>
        <taxon>Pichiomycetes</taxon>
        <taxon>Pichiales</taxon>
        <taxon>Pichiaceae</taxon>
        <taxon>Ambrosiozyma</taxon>
    </lineage>
</organism>
<dbReference type="AlphaFoldDB" id="A0A9W6T2X7"/>
<evidence type="ECO:0000256" key="11">
    <source>
        <dbReference type="SAM" id="MobiDB-lite"/>
    </source>
</evidence>
<comment type="similarity">
    <text evidence="2">Belongs to the poly(A) polymerase family.</text>
</comment>
<evidence type="ECO:0000313" key="14">
    <source>
        <dbReference type="EMBL" id="GME70482.1"/>
    </source>
</evidence>
<dbReference type="GO" id="GO:0031123">
    <property type="term" value="P:RNA 3'-end processing"/>
    <property type="evidence" value="ECO:0007669"/>
    <property type="project" value="InterPro"/>
</dbReference>
<dbReference type="Pfam" id="PF04926">
    <property type="entry name" value="PAP_RNA-bind"/>
    <property type="match status" value="1"/>
</dbReference>
<keyword evidence="5" id="KW-0808">Transferase</keyword>
<evidence type="ECO:0000256" key="10">
    <source>
        <dbReference type="ARBA" id="ARBA00048830"/>
    </source>
</evidence>
<sequence length="276" mass="31901">MPIITPAYPSMCATHNITASTQKIIIKEMQRGLDIMNDIQFGKKDWSDLFTKHDFFYRYKFYLTIVTGTKGSYEDHLKWSGMVESKLRLLVQKLENVDGISLAHPYVKPFSKTFICSTQDQVYKIKEMYGTLEGEKYASENLEEIKIDDETDANKLEEDAKANNKFVVHLLKLYIGLDLDLKGKEKKMDIQVPCSDFDSICRNWASFDKDLYSLGIKYVKLYDLPNDVYDEDEKRPHKMKKRKNNKNGIGSKKMKVDSNATSTDSHNNQTAVNNSR</sequence>
<keyword evidence="15" id="KW-1185">Reference proteome</keyword>
<dbReference type="SUPFAM" id="SSF55003">
    <property type="entry name" value="PAP/Archaeal CCA-adding enzyme, C-terminal domain"/>
    <property type="match status" value="1"/>
</dbReference>
<feature type="region of interest" description="Disordered" evidence="11">
    <location>
        <begin position="230"/>
        <end position="276"/>
    </location>
</feature>
<dbReference type="EC" id="2.7.7.19" evidence="3"/>
<keyword evidence="9" id="KW-0539">Nucleus</keyword>
<feature type="domain" description="Poly(A) polymerase central" evidence="13">
    <location>
        <begin position="1"/>
        <end position="52"/>
    </location>
</feature>
<dbReference type="Proteomes" id="UP001165063">
    <property type="component" value="Unassembled WGS sequence"/>
</dbReference>
<dbReference type="SUPFAM" id="SSF81631">
    <property type="entry name" value="PAP/OAS1 substrate-binding domain"/>
    <property type="match status" value="1"/>
</dbReference>
<evidence type="ECO:0000256" key="1">
    <source>
        <dbReference type="ARBA" id="ARBA00004123"/>
    </source>
</evidence>
<reference evidence="14" key="1">
    <citation type="submission" date="2023-04" db="EMBL/GenBank/DDBJ databases">
        <title>Ambrosiozyma monospora NBRC 1965.</title>
        <authorList>
            <person name="Ichikawa N."/>
            <person name="Sato H."/>
            <person name="Tonouchi N."/>
        </authorList>
    </citation>
    <scope>NUCLEOTIDE SEQUENCE</scope>
    <source>
        <strain evidence="14">NBRC 1965</strain>
    </source>
</reference>
<evidence type="ECO:0000259" key="12">
    <source>
        <dbReference type="Pfam" id="PF04926"/>
    </source>
</evidence>
<evidence type="ECO:0000256" key="4">
    <source>
        <dbReference type="ARBA" id="ARBA00022664"/>
    </source>
</evidence>
<evidence type="ECO:0000313" key="15">
    <source>
        <dbReference type="Proteomes" id="UP001165063"/>
    </source>
</evidence>
<gene>
    <name evidence="14" type="ORF">Amon01_000918100</name>
</gene>
<dbReference type="OrthoDB" id="412748at2759"/>
<proteinExistence type="inferred from homology"/>
<dbReference type="Gene3D" id="3.30.70.590">
    <property type="entry name" value="Poly(A) polymerase predicted RNA binding domain"/>
    <property type="match status" value="1"/>
</dbReference>
<keyword evidence="7" id="KW-0067">ATP-binding</keyword>
<evidence type="ECO:0000256" key="3">
    <source>
        <dbReference type="ARBA" id="ARBA00012388"/>
    </source>
</evidence>
<comment type="caution">
    <text evidence="14">The sequence shown here is derived from an EMBL/GenBank/DDBJ whole genome shotgun (WGS) entry which is preliminary data.</text>
</comment>
<evidence type="ECO:0000256" key="5">
    <source>
        <dbReference type="ARBA" id="ARBA00022679"/>
    </source>
</evidence>
<keyword evidence="8" id="KW-0464">Manganese</keyword>
<dbReference type="GO" id="GO:1990817">
    <property type="term" value="F:poly(A) RNA polymerase activity"/>
    <property type="evidence" value="ECO:0007669"/>
    <property type="project" value="UniProtKB-EC"/>
</dbReference>
<evidence type="ECO:0000256" key="6">
    <source>
        <dbReference type="ARBA" id="ARBA00022741"/>
    </source>
</evidence>
<comment type="subcellular location">
    <subcellularLocation>
        <location evidence="1">Nucleus</location>
    </subcellularLocation>
</comment>
<dbReference type="GO" id="GO:0005634">
    <property type="term" value="C:nucleus"/>
    <property type="evidence" value="ECO:0007669"/>
    <property type="project" value="UniProtKB-SubCell"/>
</dbReference>
<evidence type="ECO:0000256" key="7">
    <source>
        <dbReference type="ARBA" id="ARBA00022840"/>
    </source>
</evidence>
<dbReference type="Pfam" id="PF04928">
    <property type="entry name" value="PAP_central"/>
    <property type="match status" value="1"/>
</dbReference>